<evidence type="ECO:0000256" key="3">
    <source>
        <dbReference type="ARBA" id="ARBA00022723"/>
    </source>
</evidence>
<evidence type="ECO:0000313" key="10">
    <source>
        <dbReference type="Proteomes" id="UP000266385"/>
    </source>
</evidence>
<dbReference type="AlphaFoldDB" id="A0A399RF35"/>
<dbReference type="PANTHER" id="PTHR47870:SF1">
    <property type="entry name" value="CYTOCHROME C-TYPE BIOGENESIS PROTEIN CCMH"/>
    <property type="match status" value="1"/>
</dbReference>
<dbReference type="Gene3D" id="1.10.8.640">
    <property type="entry name" value="Cytochrome C biogenesis protein"/>
    <property type="match status" value="1"/>
</dbReference>
<evidence type="ECO:0000259" key="8">
    <source>
        <dbReference type="Pfam" id="PF03918"/>
    </source>
</evidence>
<keyword evidence="7" id="KW-1133">Transmembrane helix</keyword>
<keyword evidence="3 7" id="KW-0479">Metal-binding</keyword>
<dbReference type="GO" id="GO:0046872">
    <property type="term" value="F:metal ion binding"/>
    <property type="evidence" value="ECO:0007669"/>
    <property type="project" value="UniProtKB-KW"/>
</dbReference>
<name>A0A399RF35_9PROT</name>
<keyword evidence="7" id="KW-0472">Membrane</keyword>
<proteinExistence type="inferred from homology"/>
<reference evidence="9 10" key="1">
    <citation type="submission" date="2018-08" db="EMBL/GenBank/DDBJ databases">
        <title>Henriciella mobilis sp. nov., isolated from seawater.</title>
        <authorList>
            <person name="Cheng H."/>
            <person name="Wu Y.-H."/>
            <person name="Xu X.-W."/>
            <person name="Guo L.-L."/>
        </authorList>
    </citation>
    <scope>NUCLEOTIDE SEQUENCE [LARGE SCALE GENOMIC DNA]</scope>
    <source>
        <strain evidence="9 10">JN25</strain>
    </source>
</reference>
<dbReference type="CDD" id="cd16378">
    <property type="entry name" value="CcmH_N"/>
    <property type="match status" value="1"/>
</dbReference>
<dbReference type="InterPro" id="IPR005616">
    <property type="entry name" value="CcmH/CycL/Ccl2/NrfF_N"/>
</dbReference>
<protein>
    <recommendedName>
        <fullName evidence="7">Cytochrome c-type biogenesis protein</fullName>
    </recommendedName>
</protein>
<feature type="chain" id="PRO_5017099515" description="Cytochrome c-type biogenesis protein" evidence="7">
    <location>
        <begin position="21"/>
        <end position="138"/>
    </location>
</feature>
<keyword evidence="6 7" id="KW-0408">Iron</keyword>
<evidence type="ECO:0000256" key="1">
    <source>
        <dbReference type="ARBA" id="ARBA00010342"/>
    </source>
</evidence>
<feature type="transmembrane region" description="Helical" evidence="7">
    <location>
        <begin position="98"/>
        <end position="118"/>
    </location>
</feature>
<evidence type="ECO:0000256" key="4">
    <source>
        <dbReference type="ARBA" id="ARBA00022729"/>
    </source>
</evidence>
<organism evidence="9 10">
    <name type="scientific">Henriciella mobilis</name>
    <dbReference type="NCBI Taxonomy" id="2305467"/>
    <lineage>
        <taxon>Bacteria</taxon>
        <taxon>Pseudomonadati</taxon>
        <taxon>Pseudomonadota</taxon>
        <taxon>Alphaproteobacteria</taxon>
        <taxon>Hyphomonadales</taxon>
        <taxon>Hyphomonadaceae</taxon>
        <taxon>Henriciella</taxon>
    </lineage>
</organism>
<dbReference type="GO" id="GO:0005886">
    <property type="term" value="C:plasma membrane"/>
    <property type="evidence" value="ECO:0007669"/>
    <property type="project" value="TreeGrafter"/>
</dbReference>
<keyword evidence="5" id="KW-0201">Cytochrome c-type biogenesis</keyword>
<comment type="caution">
    <text evidence="9">The sequence shown here is derived from an EMBL/GenBank/DDBJ whole genome shotgun (WGS) entry which is preliminary data.</text>
</comment>
<feature type="domain" description="CcmH/CycL/Ccl2/NrfF N-terminal" evidence="8">
    <location>
        <begin position="6"/>
        <end position="136"/>
    </location>
</feature>
<evidence type="ECO:0000256" key="5">
    <source>
        <dbReference type="ARBA" id="ARBA00022748"/>
    </source>
</evidence>
<keyword evidence="7" id="KW-0812">Transmembrane</keyword>
<dbReference type="InterPro" id="IPR038297">
    <property type="entry name" value="CcmH/CycL/NrfF/Ccl2_sf"/>
</dbReference>
<feature type="signal peptide" evidence="7">
    <location>
        <begin position="1"/>
        <end position="20"/>
    </location>
</feature>
<gene>
    <name evidence="9" type="ORF">D1223_13990</name>
</gene>
<dbReference type="OrthoDB" id="9804975at2"/>
<dbReference type="Pfam" id="PF03918">
    <property type="entry name" value="CcmH"/>
    <property type="match status" value="1"/>
</dbReference>
<evidence type="ECO:0000313" key="9">
    <source>
        <dbReference type="EMBL" id="RIJ28485.1"/>
    </source>
</evidence>
<comment type="function">
    <text evidence="7">Possible subunit of a heme lyase.</text>
</comment>
<dbReference type="PANTHER" id="PTHR47870">
    <property type="entry name" value="CYTOCHROME C-TYPE BIOGENESIS PROTEIN CCMH"/>
    <property type="match status" value="1"/>
</dbReference>
<evidence type="ECO:0000256" key="6">
    <source>
        <dbReference type="ARBA" id="ARBA00023004"/>
    </source>
</evidence>
<comment type="similarity">
    <text evidence="1 7">Belongs to the CcmH/CycL/Ccl2/NrfF family.</text>
</comment>
<accession>A0A399RF35</accession>
<sequence>MKTVLASLLFLFAAEGPAHLDDPEQEARAQDLMREIRCVACENEPISNSGSDIAADMRERVRAMVSEGKSNEEIRAWFSERYGEFVLFRPSADGPGGWLLWGTPFVLLIAGGALVFAIRRRRDRSRETVEPVAPEEAG</sequence>
<evidence type="ECO:0000256" key="2">
    <source>
        <dbReference type="ARBA" id="ARBA00022617"/>
    </source>
</evidence>
<keyword evidence="10" id="KW-1185">Reference proteome</keyword>
<dbReference type="RefSeq" id="WP_119377020.1">
    <property type="nucleotide sequence ID" value="NZ_QWFX01000013.1"/>
</dbReference>
<keyword evidence="2 7" id="KW-0349">Heme</keyword>
<keyword evidence="4 7" id="KW-0732">Signal</keyword>
<dbReference type="EMBL" id="QWFX01000013">
    <property type="protein sequence ID" value="RIJ28485.1"/>
    <property type="molecule type" value="Genomic_DNA"/>
</dbReference>
<dbReference type="Proteomes" id="UP000266385">
    <property type="component" value="Unassembled WGS sequence"/>
</dbReference>
<dbReference type="InterPro" id="IPR051263">
    <property type="entry name" value="C-type_cytochrome_biogenesis"/>
</dbReference>
<dbReference type="GO" id="GO:0017004">
    <property type="term" value="P:cytochrome complex assembly"/>
    <property type="evidence" value="ECO:0007669"/>
    <property type="project" value="UniProtKB-KW"/>
</dbReference>
<evidence type="ECO:0000256" key="7">
    <source>
        <dbReference type="RuleBase" id="RU364112"/>
    </source>
</evidence>